<feature type="transmembrane region" description="Helical" evidence="1">
    <location>
        <begin position="6"/>
        <end position="22"/>
    </location>
</feature>
<evidence type="ECO:0000313" key="2">
    <source>
        <dbReference type="EMBL" id="MDT2833186.1"/>
    </source>
</evidence>
<feature type="transmembrane region" description="Helical" evidence="1">
    <location>
        <begin position="103"/>
        <end position="126"/>
    </location>
</feature>
<feature type="transmembrane region" description="Helical" evidence="1">
    <location>
        <begin position="72"/>
        <end position="91"/>
    </location>
</feature>
<dbReference type="RefSeq" id="WP_311867115.1">
    <property type="nucleotide sequence ID" value="NZ_JARQBZ010000005.1"/>
</dbReference>
<feature type="transmembrane region" description="Helical" evidence="1">
    <location>
        <begin position="34"/>
        <end position="52"/>
    </location>
</feature>
<name>A0AAW8U0W1_9ENTE</name>
<sequence>MATLLMLRWYLLIFGVIYFLIVKKLSQELKHQKIILIYSVVIQIFFLVYFFYTSYQLMNPKQLPIPMEDFNRFASILEYFYLALSIPLYSLLMYQLSKKMSKFLLIGVGIMLLSLFYIAGFIYILLTYGFAP</sequence>
<proteinExistence type="predicted"/>
<dbReference type="AlphaFoldDB" id="A0AAW8U0W1"/>
<accession>A0AAW8U0W1</accession>
<dbReference type="EMBL" id="JARQBZ010000005">
    <property type="protein sequence ID" value="MDT2833186.1"/>
    <property type="molecule type" value="Genomic_DNA"/>
</dbReference>
<reference evidence="2" key="1">
    <citation type="submission" date="2023-03" db="EMBL/GenBank/DDBJ databases">
        <authorList>
            <person name="Shen W."/>
            <person name="Cai J."/>
        </authorList>
    </citation>
    <scope>NUCLEOTIDE SEQUENCE</scope>
    <source>
        <strain evidence="2">P96-3</strain>
    </source>
</reference>
<dbReference type="Proteomes" id="UP001268577">
    <property type="component" value="Unassembled WGS sequence"/>
</dbReference>
<keyword evidence="1" id="KW-1133">Transmembrane helix</keyword>
<evidence type="ECO:0008006" key="4">
    <source>
        <dbReference type="Google" id="ProtNLM"/>
    </source>
</evidence>
<keyword evidence="1" id="KW-0812">Transmembrane</keyword>
<evidence type="ECO:0000256" key="1">
    <source>
        <dbReference type="SAM" id="Phobius"/>
    </source>
</evidence>
<keyword evidence="1" id="KW-0472">Membrane</keyword>
<protein>
    <recommendedName>
        <fullName evidence="4">DUF5658 domain-containing protein</fullName>
    </recommendedName>
</protein>
<comment type="caution">
    <text evidence="2">The sequence shown here is derived from an EMBL/GenBank/DDBJ whole genome shotgun (WGS) entry which is preliminary data.</text>
</comment>
<organism evidence="2 3">
    <name type="scientific">Vagococcus carniphilus</name>
    <dbReference type="NCBI Taxonomy" id="218144"/>
    <lineage>
        <taxon>Bacteria</taxon>
        <taxon>Bacillati</taxon>
        <taxon>Bacillota</taxon>
        <taxon>Bacilli</taxon>
        <taxon>Lactobacillales</taxon>
        <taxon>Enterococcaceae</taxon>
        <taxon>Vagococcus</taxon>
    </lineage>
</organism>
<gene>
    <name evidence="2" type="ORF">P7H70_03900</name>
</gene>
<evidence type="ECO:0000313" key="3">
    <source>
        <dbReference type="Proteomes" id="UP001268577"/>
    </source>
</evidence>